<sequence length="128" mass="14918">MTDTPLKKVNLQEKFSQISDHWNPRVVGEWSGQQVKLAKFKGQFDWHFHENEDEVFLVVRGVMRMGLRDPDEREVLVEEGEFLIVPKGVHHCPAAHTEETWVMMLEPATTLNTGNLQNERTRNTLEHL</sequence>
<dbReference type="InterPro" id="IPR014710">
    <property type="entry name" value="RmlC-like_jellyroll"/>
</dbReference>
<gene>
    <name evidence="2" type="ORF">GCM10008938_44670</name>
</gene>
<dbReference type="PANTHER" id="PTHR36114">
    <property type="entry name" value="16.7 KDA PROTEIN IN WHIE LOCUS"/>
    <property type="match status" value="1"/>
</dbReference>
<evidence type="ECO:0000313" key="3">
    <source>
        <dbReference type="Proteomes" id="UP000632222"/>
    </source>
</evidence>
<evidence type="ECO:0000313" key="2">
    <source>
        <dbReference type="EMBL" id="GGJ53714.1"/>
    </source>
</evidence>
<dbReference type="CDD" id="cd02226">
    <property type="entry name" value="cupin_YdbB-like"/>
    <property type="match status" value="1"/>
</dbReference>
<organism evidence="2 3">
    <name type="scientific">Deinococcus roseus</name>
    <dbReference type="NCBI Taxonomy" id="392414"/>
    <lineage>
        <taxon>Bacteria</taxon>
        <taxon>Thermotogati</taxon>
        <taxon>Deinococcota</taxon>
        <taxon>Deinococci</taxon>
        <taxon>Deinococcales</taxon>
        <taxon>Deinococcaceae</taxon>
        <taxon>Deinococcus</taxon>
    </lineage>
</organism>
<dbReference type="Pfam" id="PF07883">
    <property type="entry name" value="Cupin_2"/>
    <property type="match status" value="1"/>
</dbReference>
<dbReference type="InterPro" id="IPR011051">
    <property type="entry name" value="RmlC_Cupin_sf"/>
</dbReference>
<comment type="caution">
    <text evidence="2">The sequence shown here is derived from an EMBL/GenBank/DDBJ whole genome shotgun (WGS) entry which is preliminary data.</text>
</comment>
<accession>A0ABQ2DD61</accession>
<protein>
    <submittedName>
        <fullName evidence="2">Mannose-6-phosphate isomerase</fullName>
    </submittedName>
</protein>
<dbReference type="Proteomes" id="UP000632222">
    <property type="component" value="Unassembled WGS sequence"/>
</dbReference>
<dbReference type="Gene3D" id="2.60.120.10">
    <property type="entry name" value="Jelly Rolls"/>
    <property type="match status" value="1"/>
</dbReference>
<dbReference type="PANTHER" id="PTHR36114:SF1">
    <property type="entry name" value="16.7 KDA PROTEIN IN WHIE LOCUS"/>
    <property type="match status" value="1"/>
</dbReference>
<dbReference type="GO" id="GO:0016853">
    <property type="term" value="F:isomerase activity"/>
    <property type="evidence" value="ECO:0007669"/>
    <property type="project" value="UniProtKB-KW"/>
</dbReference>
<evidence type="ECO:0000259" key="1">
    <source>
        <dbReference type="Pfam" id="PF07883"/>
    </source>
</evidence>
<dbReference type="InterPro" id="IPR052044">
    <property type="entry name" value="PKS_Associated_Protein"/>
</dbReference>
<reference evidence="3" key="1">
    <citation type="journal article" date="2019" name="Int. J. Syst. Evol. Microbiol.">
        <title>The Global Catalogue of Microorganisms (GCM) 10K type strain sequencing project: providing services to taxonomists for standard genome sequencing and annotation.</title>
        <authorList>
            <consortium name="The Broad Institute Genomics Platform"/>
            <consortium name="The Broad Institute Genome Sequencing Center for Infectious Disease"/>
            <person name="Wu L."/>
            <person name="Ma J."/>
        </authorList>
    </citation>
    <scope>NUCLEOTIDE SEQUENCE [LARGE SCALE GENOMIC DNA]</scope>
    <source>
        <strain evidence="3">JCM 14370</strain>
    </source>
</reference>
<keyword evidence="2" id="KW-0413">Isomerase</keyword>
<feature type="domain" description="Cupin type-2" evidence="1">
    <location>
        <begin position="43"/>
        <end position="103"/>
    </location>
</feature>
<dbReference type="EMBL" id="BMOD01000027">
    <property type="protein sequence ID" value="GGJ53714.1"/>
    <property type="molecule type" value="Genomic_DNA"/>
</dbReference>
<name>A0ABQ2DD61_9DEIO</name>
<dbReference type="InterPro" id="IPR013096">
    <property type="entry name" value="Cupin_2"/>
</dbReference>
<dbReference type="SUPFAM" id="SSF51182">
    <property type="entry name" value="RmlC-like cupins"/>
    <property type="match status" value="1"/>
</dbReference>
<keyword evidence="3" id="KW-1185">Reference proteome</keyword>
<dbReference type="RefSeq" id="WP_229684918.1">
    <property type="nucleotide sequence ID" value="NZ_BMOD01000027.1"/>
</dbReference>
<proteinExistence type="predicted"/>